<dbReference type="EMBL" id="AZHX01001092">
    <property type="protein sequence ID" value="ETX04896.1"/>
    <property type="molecule type" value="Genomic_DNA"/>
</dbReference>
<evidence type="ECO:0000313" key="2">
    <source>
        <dbReference type="Proteomes" id="UP000019140"/>
    </source>
</evidence>
<dbReference type="Proteomes" id="UP000019140">
    <property type="component" value="Unassembled WGS sequence"/>
</dbReference>
<proteinExistence type="predicted"/>
<dbReference type="AlphaFoldDB" id="W4M4P1"/>
<name>W4M4P1_9BACT</name>
<comment type="caution">
    <text evidence="1">The sequence shown here is derived from an EMBL/GenBank/DDBJ whole genome shotgun (WGS) entry which is preliminary data.</text>
</comment>
<dbReference type="HOGENOM" id="CLU_2970836_0_0_7"/>
<protein>
    <submittedName>
        <fullName evidence="1">Uncharacterized protein</fullName>
    </submittedName>
</protein>
<accession>W4M4P1</accession>
<organism evidence="1 2">
    <name type="scientific">Candidatus Entotheonella gemina</name>
    <dbReference type="NCBI Taxonomy" id="1429439"/>
    <lineage>
        <taxon>Bacteria</taxon>
        <taxon>Pseudomonadati</taxon>
        <taxon>Nitrospinota/Tectimicrobiota group</taxon>
        <taxon>Candidatus Tectimicrobiota</taxon>
        <taxon>Candidatus Entotheonellia</taxon>
        <taxon>Candidatus Entotheonellales</taxon>
        <taxon>Candidatus Entotheonellaceae</taxon>
        <taxon>Candidatus Entotheonella</taxon>
    </lineage>
</organism>
<keyword evidence="2" id="KW-1185">Reference proteome</keyword>
<evidence type="ECO:0000313" key="1">
    <source>
        <dbReference type="EMBL" id="ETX04896.1"/>
    </source>
</evidence>
<reference evidence="1 2" key="1">
    <citation type="journal article" date="2014" name="Nature">
        <title>An environmental bacterial taxon with a large and distinct metabolic repertoire.</title>
        <authorList>
            <person name="Wilson M.C."/>
            <person name="Mori T."/>
            <person name="Ruckert C."/>
            <person name="Uria A.R."/>
            <person name="Helf M.J."/>
            <person name="Takada K."/>
            <person name="Gernert C."/>
            <person name="Steffens U.A."/>
            <person name="Heycke N."/>
            <person name="Schmitt S."/>
            <person name="Rinke C."/>
            <person name="Helfrich E.J."/>
            <person name="Brachmann A.O."/>
            <person name="Gurgui C."/>
            <person name="Wakimoto T."/>
            <person name="Kracht M."/>
            <person name="Crusemann M."/>
            <person name="Hentschel U."/>
            <person name="Abe I."/>
            <person name="Matsunaga S."/>
            <person name="Kalinowski J."/>
            <person name="Takeyama H."/>
            <person name="Piel J."/>
        </authorList>
    </citation>
    <scope>NUCLEOTIDE SEQUENCE [LARGE SCALE GENOMIC DNA]</scope>
    <source>
        <strain evidence="2">TSY2</strain>
    </source>
</reference>
<sequence length="58" mass="6440">MGREDSVEEVLEGLVAQASCLWGPEDAERQRPGLQVSAEHIVQISAHPIPVDLEPRFF</sequence>
<gene>
    <name evidence="1" type="ORF">ETSY2_26140</name>
</gene>